<dbReference type="InterPro" id="IPR023352">
    <property type="entry name" value="MAPEG-like_dom_sf"/>
</dbReference>
<evidence type="ECO:0000256" key="3">
    <source>
        <dbReference type="ARBA" id="ARBA00022989"/>
    </source>
</evidence>
<dbReference type="GO" id="GO:0005783">
    <property type="term" value="C:endoplasmic reticulum"/>
    <property type="evidence" value="ECO:0007669"/>
    <property type="project" value="TreeGrafter"/>
</dbReference>
<dbReference type="InterPro" id="IPR050997">
    <property type="entry name" value="MAPEG"/>
</dbReference>
<dbReference type="InterPro" id="IPR001129">
    <property type="entry name" value="Membr-assoc_MAPEG"/>
</dbReference>
<keyword evidence="4 5" id="KW-0472">Membrane</keyword>
<dbReference type="Proteomes" id="UP000226031">
    <property type="component" value="Unassembled WGS sequence"/>
</dbReference>
<dbReference type="Pfam" id="PF01124">
    <property type="entry name" value="MAPEG"/>
    <property type="match status" value="1"/>
</dbReference>
<name>A0A2B7Z769_9EURO</name>
<keyword evidence="6" id="KW-0808">Transferase</keyword>
<dbReference type="GO" id="GO:0004364">
    <property type="term" value="F:glutathione transferase activity"/>
    <property type="evidence" value="ECO:0007669"/>
    <property type="project" value="TreeGrafter"/>
</dbReference>
<dbReference type="Gene3D" id="1.20.120.550">
    <property type="entry name" value="Membrane associated eicosanoid/glutathione metabolism-like domain"/>
    <property type="match status" value="1"/>
</dbReference>
<evidence type="ECO:0000256" key="2">
    <source>
        <dbReference type="ARBA" id="ARBA00022692"/>
    </source>
</evidence>
<feature type="transmembrane region" description="Helical" evidence="5">
    <location>
        <begin position="93"/>
        <end position="113"/>
    </location>
</feature>
<dbReference type="PANTHER" id="PTHR10250:SF26">
    <property type="entry name" value="GLUTATHIONE S-TRANSFERASE 3, MITOCHONDRIAL"/>
    <property type="match status" value="1"/>
</dbReference>
<gene>
    <name evidence="6" type="ORF">GX50_08381</name>
</gene>
<dbReference type="STRING" id="73230.A0A2B7Z769"/>
<accession>A0A2B7Z769</accession>
<evidence type="ECO:0000313" key="7">
    <source>
        <dbReference type="Proteomes" id="UP000226031"/>
    </source>
</evidence>
<keyword evidence="2 5" id="KW-0812">Transmembrane</keyword>
<feature type="transmembrane region" description="Helical" evidence="5">
    <location>
        <begin position="12"/>
        <end position="32"/>
    </location>
</feature>
<evidence type="ECO:0000256" key="1">
    <source>
        <dbReference type="ARBA" id="ARBA00004141"/>
    </source>
</evidence>
<dbReference type="PANTHER" id="PTHR10250">
    <property type="entry name" value="MICROSOMAL GLUTATHIONE S-TRANSFERASE"/>
    <property type="match status" value="1"/>
</dbReference>
<dbReference type="SUPFAM" id="SSF161084">
    <property type="entry name" value="MAPEG domain-like"/>
    <property type="match status" value="1"/>
</dbReference>
<protein>
    <submittedName>
        <fullName evidence="6">Glutathione S-transferase</fullName>
    </submittedName>
</protein>
<keyword evidence="7" id="KW-1185">Reference proteome</keyword>
<dbReference type="AlphaFoldDB" id="A0A2B7Z769"/>
<dbReference type="GO" id="GO:0004602">
    <property type="term" value="F:glutathione peroxidase activity"/>
    <property type="evidence" value="ECO:0007669"/>
    <property type="project" value="TreeGrafter"/>
</dbReference>
<sequence>MFSITLPDNYGHVVALAIGAIPVLNMVHVFAVGKTRTKAGIKYPHAYATPEECKQNPAAYRFNCAQRAHGNFLEHMPQTTLSVLVAGLKYPNVTLALTSAWIILRAMYMYGYIYSNKPDGKGRYLGGLHVVAQIGLWGLSLFGVACSMMKADRF</sequence>
<dbReference type="EMBL" id="PDND01000302">
    <property type="protein sequence ID" value="PGH28872.1"/>
    <property type="molecule type" value="Genomic_DNA"/>
</dbReference>
<evidence type="ECO:0000256" key="4">
    <source>
        <dbReference type="ARBA" id="ARBA00023136"/>
    </source>
</evidence>
<evidence type="ECO:0000256" key="5">
    <source>
        <dbReference type="SAM" id="Phobius"/>
    </source>
</evidence>
<dbReference type="VEuPathDB" id="FungiDB:EMCG_00477"/>
<dbReference type="GO" id="GO:0005635">
    <property type="term" value="C:nuclear envelope"/>
    <property type="evidence" value="ECO:0007669"/>
    <property type="project" value="TreeGrafter"/>
</dbReference>
<reference evidence="6 7" key="1">
    <citation type="submission" date="2017-10" db="EMBL/GenBank/DDBJ databases">
        <title>Comparative genomics in systemic dimorphic fungi from Ajellomycetaceae.</title>
        <authorList>
            <person name="Munoz J.F."/>
            <person name="Mcewen J.G."/>
            <person name="Clay O.K."/>
            <person name="Cuomo C.A."/>
        </authorList>
    </citation>
    <scope>NUCLEOTIDE SEQUENCE [LARGE SCALE GENOMIC DNA]</scope>
    <source>
        <strain evidence="6 7">UAMH4076</strain>
    </source>
</reference>
<comment type="subcellular location">
    <subcellularLocation>
        <location evidence="1">Membrane</location>
        <topology evidence="1">Multi-pass membrane protein</topology>
    </subcellularLocation>
</comment>
<comment type="caution">
    <text evidence="6">The sequence shown here is derived from an EMBL/GenBank/DDBJ whole genome shotgun (WGS) entry which is preliminary data.</text>
</comment>
<evidence type="ECO:0000313" key="6">
    <source>
        <dbReference type="EMBL" id="PGH28872.1"/>
    </source>
</evidence>
<dbReference type="GO" id="GO:0016020">
    <property type="term" value="C:membrane"/>
    <property type="evidence" value="ECO:0007669"/>
    <property type="project" value="UniProtKB-SubCell"/>
</dbReference>
<feature type="transmembrane region" description="Helical" evidence="5">
    <location>
        <begin position="125"/>
        <end position="146"/>
    </location>
</feature>
<organism evidence="6 7">
    <name type="scientific">[Emmonsia] crescens</name>
    <dbReference type="NCBI Taxonomy" id="73230"/>
    <lineage>
        <taxon>Eukaryota</taxon>
        <taxon>Fungi</taxon>
        <taxon>Dikarya</taxon>
        <taxon>Ascomycota</taxon>
        <taxon>Pezizomycotina</taxon>
        <taxon>Eurotiomycetes</taxon>
        <taxon>Eurotiomycetidae</taxon>
        <taxon>Onygenales</taxon>
        <taxon>Ajellomycetaceae</taxon>
        <taxon>Emergomyces</taxon>
    </lineage>
</organism>
<keyword evidence="3 5" id="KW-1133">Transmembrane helix</keyword>
<proteinExistence type="predicted"/>